<dbReference type="GO" id="GO:0003677">
    <property type="term" value="F:DNA binding"/>
    <property type="evidence" value="ECO:0007669"/>
    <property type="project" value="UniProtKB-KW"/>
</dbReference>
<gene>
    <name evidence="5" type="ORF">U0R10_00825</name>
</gene>
<dbReference type="Gene3D" id="1.10.10.10">
    <property type="entry name" value="Winged helix-like DNA-binding domain superfamily/Winged helix DNA-binding domain"/>
    <property type="match status" value="1"/>
</dbReference>
<dbReference type="InterPro" id="IPR016032">
    <property type="entry name" value="Sig_transdc_resp-reg_C-effctor"/>
</dbReference>
<dbReference type="SUPFAM" id="SSF52172">
    <property type="entry name" value="CheY-like"/>
    <property type="match status" value="1"/>
</dbReference>
<evidence type="ECO:0000313" key="5">
    <source>
        <dbReference type="EMBL" id="MFD3393152.1"/>
    </source>
</evidence>
<proteinExistence type="predicted"/>
<reference evidence="5 6" key="1">
    <citation type="submission" date="2024-03" db="EMBL/GenBank/DDBJ databases">
        <title>Aquirufa genome sequencing.</title>
        <authorList>
            <person name="Pitt A."/>
            <person name="Hahn M.W."/>
        </authorList>
    </citation>
    <scope>NUCLEOTIDE SEQUENCE [LARGE SCALE GENOMIC DNA]</scope>
    <source>
        <strain evidence="5 6">OSTEICH-129V</strain>
    </source>
</reference>
<dbReference type="InterPro" id="IPR011006">
    <property type="entry name" value="CheY-like_superfamily"/>
</dbReference>
<accession>A0ABW6DBR5</accession>
<feature type="modified residue" description="4-aspartylphosphate" evidence="2">
    <location>
        <position position="54"/>
    </location>
</feature>
<dbReference type="InterPro" id="IPR000792">
    <property type="entry name" value="Tscrpt_reg_LuxR_C"/>
</dbReference>
<dbReference type="Proteomes" id="UP001598138">
    <property type="component" value="Unassembled WGS sequence"/>
</dbReference>
<keyword evidence="1 5" id="KW-0238">DNA-binding</keyword>
<evidence type="ECO:0000256" key="2">
    <source>
        <dbReference type="PROSITE-ProRule" id="PRU00169"/>
    </source>
</evidence>
<dbReference type="SUPFAM" id="SSF46894">
    <property type="entry name" value="C-terminal effector domain of the bipartite response regulators"/>
    <property type="match status" value="1"/>
</dbReference>
<evidence type="ECO:0000256" key="1">
    <source>
        <dbReference type="ARBA" id="ARBA00023125"/>
    </source>
</evidence>
<dbReference type="CDD" id="cd06170">
    <property type="entry name" value="LuxR_C_like"/>
    <property type="match status" value="1"/>
</dbReference>
<keyword evidence="2" id="KW-0597">Phosphoprotein</keyword>
<dbReference type="PROSITE" id="PS50110">
    <property type="entry name" value="RESPONSE_REGULATORY"/>
    <property type="match status" value="1"/>
</dbReference>
<dbReference type="SMART" id="SM00448">
    <property type="entry name" value="REC"/>
    <property type="match status" value="1"/>
</dbReference>
<evidence type="ECO:0000313" key="6">
    <source>
        <dbReference type="Proteomes" id="UP001598138"/>
    </source>
</evidence>
<dbReference type="InterPro" id="IPR039420">
    <property type="entry name" value="WalR-like"/>
</dbReference>
<feature type="domain" description="Response regulatory" evidence="4">
    <location>
        <begin position="5"/>
        <end position="120"/>
    </location>
</feature>
<sequence>MGNNRILVLEDEVIVAMDLQEILEKSGFEVTIAHNYVEAFTILVDWKPQLAICDIDLGQGKTGIEFALDAKSRVPSLEVIFLTAFGDRNHLDQTHESSPINYLVKPWNESQISISVEMAFQAIHKKSGEGHDFTPAEKRILELIAAQKKTKEIAEILFISEKTVKNHRYHISKKLGLSNENNSLLSWALKNM</sequence>
<dbReference type="Pfam" id="PF00072">
    <property type="entry name" value="Response_reg"/>
    <property type="match status" value="1"/>
</dbReference>
<name>A0ABW6DBR5_9BACT</name>
<evidence type="ECO:0000259" key="3">
    <source>
        <dbReference type="PROSITE" id="PS50043"/>
    </source>
</evidence>
<dbReference type="InterPro" id="IPR001789">
    <property type="entry name" value="Sig_transdc_resp-reg_receiver"/>
</dbReference>
<protein>
    <submittedName>
        <fullName evidence="5">DNA-binding response regulator</fullName>
    </submittedName>
</protein>
<dbReference type="PRINTS" id="PR00038">
    <property type="entry name" value="HTHLUXR"/>
</dbReference>
<dbReference type="PROSITE" id="PS50043">
    <property type="entry name" value="HTH_LUXR_2"/>
    <property type="match status" value="1"/>
</dbReference>
<dbReference type="RefSeq" id="WP_377981781.1">
    <property type="nucleotide sequence ID" value="NZ_JBBKXZ010000001.1"/>
</dbReference>
<comment type="caution">
    <text evidence="5">The sequence shown here is derived from an EMBL/GenBank/DDBJ whole genome shotgun (WGS) entry which is preliminary data.</text>
</comment>
<organism evidence="5 6">
    <name type="scientific">Aquirufa avitistagni</name>
    <dbReference type="NCBI Taxonomy" id="3104728"/>
    <lineage>
        <taxon>Bacteria</taxon>
        <taxon>Pseudomonadati</taxon>
        <taxon>Bacteroidota</taxon>
        <taxon>Cytophagia</taxon>
        <taxon>Cytophagales</taxon>
        <taxon>Flectobacillaceae</taxon>
        <taxon>Aquirufa</taxon>
    </lineage>
</organism>
<evidence type="ECO:0000259" key="4">
    <source>
        <dbReference type="PROSITE" id="PS50110"/>
    </source>
</evidence>
<dbReference type="EMBL" id="JBBKXZ010000001">
    <property type="protein sequence ID" value="MFD3393152.1"/>
    <property type="molecule type" value="Genomic_DNA"/>
</dbReference>
<dbReference type="Pfam" id="PF00196">
    <property type="entry name" value="GerE"/>
    <property type="match status" value="1"/>
</dbReference>
<dbReference type="PANTHER" id="PTHR43214">
    <property type="entry name" value="TWO-COMPONENT RESPONSE REGULATOR"/>
    <property type="match status" value="1"/>
</dbReference>
<feature type="domain" description="HTH luxR-type" evidence="3">
    <location>
        <begin position="126"/>
        <end position="192"/>
    </location>
</feature>
<dbReference type="InterPro" id="IPR036388">
    <property type="entry name" value="WH-like_DNA-bd_sf"/>
</dbReference>
<keyword evidence="6" id="KW-1185">Reference proteome</keyword>
<dbReference type="Gene3D" id="3.40.50.2300">
    <property type="match status" value="1"/>
</dbReference>
<dbReference type="SMART" id="SM00421">
    <property type="entry name" value="HTH_LUXR"/>
    <property type="match status" value="1"/>
</dbReference>